<protein>
    <recommendedName>
        <fullName evidence="1">AAA-type ATPase N-terminal domain-containing protein</fullName>
    </recommendedName>
</protein>
<gene>
    <name evidence="2" type="ORF">ACH5RR_033219</name>
</gene>
<reference evidence="2 3" key="1">
    <citation type="submission" date="2024-11" db="EMBL/GenBank/DDBJ databases">
        <title>A near-complete genome assembly of Cinchona calisaya.</title>
        <authorList>
            <person name="Lian D.C."/>
            <person name="Zhao X.W."/>
            <person name="Wei L."/>
        </authorList>
    </citation>
    <scope>NUCLEOTIDE SEQUENCE [LARGE SCALE GENOMIC DNA]</scope>
    <source>
        <tissue evidence="2">Nenye</tissue>
    </source>
</reference>
<dbReference type="Pfam" id="PF14363">
    <property type="entry name" value="AAA_assoc"/>
    <property type="match status" value="1"/>
</dbReference>
<feature type="domain" description="AAA-type ATPase N-terminal" evidence="1">
    <location>
        <begin position="22"/>
        <end position="114"/>
    </location>
</feature>
<evidence type="ECO:0000259" key="1">
    <source>
        <dbReference type="Pfam" id="PF14363"/>
    </source>
</evidence>
<dbReference type="InterPro" id="IPR025753">
    <property type="entry name" value="AAA_N_dom"/>
</dbReference>
<organism evidence="2 3">
    <name type="scientific">Cinchona calisaya</name>
    <dbReference type="NCBI Taxonomy" id="153742"/>
    <lineage>
        <taxon>Eukaryota</taxon>
        <taxon>Viridiplantae</taxon>
        <taxon>Streptophyta</taxon>
        <taxon>Embryophyta</taxon>
        <taxon>Tracheophyta</taxon>
        <taxon>Spermatophyta</taxon>
        <taxon>Magnoliopsida</taxon>
        <taxon>eudicotyledons</taxon>
        <taxon>Gunneridae</taxon>
        <taxon>Pentapetalae</taxon>
        <taxon>asterids</taxon>
        <taxon>lamiids</taxon>
        <taxon>Gentianales</taxon>
        <taxon>Rubiaceae</taxon>
        <taxon>Cinchonoideae</taxon>
        <taxon>Cinchoneae</taxon>
        <taxon>Cinchona</taxon>
    </lineage>
</organism>
<dbReference type="EMBL" id="JBJUIK010000013">
    <property type="protein sequence ID" value="KAL3507837.1"/>
    <property type="molecule type" value="Genomic_DNA"/>
</dbReference>
<keyword evidence="3" id="KW-1185">Reference proteome</keyword>
<proteinExistence type="predicted"/>
<accession>A0ABD2YKC6</accession>
<sequence>MATLMFDCTFAERVLPSRVWDSLESYFYKIVRSLFGFLFTDVTITFEEYQSDESFHGRNEAYTAIENYLSIDSSERASKLKAKTTKGKRSIAFSMDDYEVITDEFEGIKVKWYWRNSYPFRNQLVGM</sequence>
<evidence type="ECO:0000313" key="2">
    <source>
        <dbReference type="EMBL" id="KAL3507837.1"/>
    </source>
</evidence>
<evidence type="ECO:0000313" key="3">
    <source>
        <dbReference type="Proteomes" id="UP001630127"/>
    </source>
</evidence>
<name>A0ABD2YKC6_9GENT</name>
<comment type="caution">
    <text evidence="2">The sequence shown here is derived from an EMBL/GenBank/DDBJ whole genome shotgun (WGS) entry which is preliminary data.</text>
</comment>
<dbReference type="Proteomes" id="UP001630127">
    <property type="component" value="Unassembled WGS sequence"/>
</dbReference>
<dbReference type="AlphaFoldDB" id="A0ABD2YKC6"/>